<proteinExistence type="predicted"/>
<sequence>AQLTAGQRNNHLWAMVRKNRLTASNFGPVLAAIRRNRFPPSLFKQILSSYDLSTKDAILWGITNESVAREQYCSFWGCCCYRDSGVLGASPDGIIHRAATYNYSHQDPEVAELLEAIGLRPEIMEVKCPFSARNLTIQAAITSCKGFCLEIQTHNGKASYRLKQDHLYYDQVQGQLHILNKSACDSVVWTTKDIAIVRILQDAMWTPNNEKLDDFYFSKLLPIIQQ</sequence>
<feature type="non-terminal residue" evidence="2">
    <location>
        <position position="1"/>
    </location>
</feature>
<dbReference type="AlphaFoldDB" id="A0AA88XQ74"/>
<dbReference type="GO" id="GO:0006281">
    <property type="term" value="P:DNA repair"/>
    <property type="evidence" value="ECO:0007669"/>
    <property type="project" value="UniProtKB-ARBA"/>
</dbReference>
<dbReference type="EMBL" id="VSWD01000012">
    <property type="protein sequence ID" value="KAK3086688.1"/>
    <property type="molecule type" value="Genomic_DNA"/>
</dbReference>
<keyword evidence="3" id="KW-1185">Reference proteome</keyword>
<dbReference type="PANTHER" id="PTHR46609">
    <property type="entry name" value="EXONUCLEASE, PHAGE-TYPE/RECB, C-TERMINAL DOMAIN-CONTAINING PROTEIN"/>
    <property type="match status" value="1"/>
</dbReference>
<dbReference type="Gene3D" id="3.90.320.10">
    <property type="match status" value="1"/>
</dbReference>
<dbReference type="SUPFAM" id="SSF52980">
    <property type="entry name" value="Restriction endonuclease-like"/>
    <property type="match status" value="1"/>
</dbReference>
<organism evidence="2 3">
    <name type="scientific">Pinctada imbricata</name>
    <name type="common">Atlantic pearl-oyster</name>
    <name type="synonym">Pinctada martensii</name>
    <dbReference type="NCBI Taxonomy" id="66713"/>
    <lineage>
        <taxon>Eukaryota</taxon>
        <taxon>Metazoa</taxon>
        <taxon>Spiralia</taxon>
        <taxon>Lophotrochozoa</taxon>
        <taxon>Mollusca</taxon>
        <taxon>Bivalvia</taxon>
        <taxon>Autobranchia</taxon>
        <taxon>Pteriomorphia</taxon>
        <taxon>Pterioida</taxon>
        <taxon>Pterioidea</taxon>
        <taxon>Pteriidae</taxon>
        <taxon>Pinctada</taxon>
    </lineage>
</organism>
<gene>
    <name evidence="2" type="ORF">FSP39_022002</name>
</gene>
<accession>A0AA88XQ74</accession>
<feature type="domain" description="YqaJ viral recombinase" evidence="1">
    <location>
        <begin position="13"/>
        <end position="178"/>
    </location>
</feature>
<evidence type="ECO:0000313" key="2">
    <source>
        <dbReference type="EMBL" id="KAK3086688.1"/>
    </source>
</evidence>
<evidence type="ECO:0000259" key="1">
    <source>
        <dbReference type="Pfam" id="PF09588"/>
    </source>
</evidence>
<evidence type="ECO:0000313" key="3">
    <source>
        <dbReference type="Proteomes" id="UP001186944"/>
    </source>
</evidence>
<reference evidence="2" key="1">
    <citation type="submission" date="2019-08" db="EMBL/GenBank/DDBJ databases">
        <title>The improved chromosome-level genome for the pearl oyster Pinctada fucata martensii using PacBio sequencing and Hi-C.</title>
        <authorList>
            <person name="Zheng Z."/>
        </authorList>
    </citation>
    <scope>NUCLEOTIDE SEQUENCE</scope>
    <source>
        <strain evidence="2">ZZ-2019</strain>
        <tissue evidence="2">Adductor muscle</tissue>
    </source>
</reference>
<name>A0AA88XQ74_PINIB</name>
<dbReference type="InterPro" id="IPR011604">
    <property type="entry name" value="PDDEXK-like_dom_sf"/>
</dbReference>
<dbReference type="PANTHER" id="PTHR46609:SF8">
    <property type="entry name" value="YQAJ VIRAL RECOMBINASE DOMAIN-CONTAINING PROTEIN"/>
    <property type="match status" value="1"/>
</dbReference>
<comment type="caution">
    <text evidence="2">The sequence shown here is derived from an EMBL/GenBank/DDBJ whole genome shotgun (WGS) entry which is preliminary data.</text>
</comment>
<dbReference type="Pfam" id="PF09588">
    <property type="entry name" value="YqaJ"/>
    <property type="match status" value="1"/>
</dbReference>
<protein>
    <recommendedName>
        <fullName evidence="1">YqaJ viral recombinase domain-containing protein</fullName>
    </recommendedName>
</protein>
<dbReference type="Proteomes" id="UP001186944">
    <property type="component" value="Unassembled WGS sequence"/>
</dbReference>
<dbReference type="InterPro" id="IPR051703">
    <property type="entry name" value="NF-kappa-B_Signaling_Reg"/>
</dbReference>
<dbReference type="InterPro" id="IPR019080">
    <property type="entry name" value="YqaJ_viral_recombinase"/>
</dbReference>
<dbReference type="InterPro" id="IPR011335">
    <property type="entry name" value="Restrct_endonuc-II-like"/>
</dbReference>
<dbReference type="CDD" id="cd22343">
    <property type="entry name" value="PDDEXK_lambda_exonuclease-like"/>
    <property type="match status" value="1"/>
</dbReference>